<feature type="signal peptide" evidence="2">
    <location>
        <begin position="1"/>
        <end position="23"/>
    </location>
</feature>
<dbReference type="EMBL" id="JAESVA010000005">
    <property type="protein sequence ID" value="MCB8881978.1"/>
    <property type="molecule type" value="Genomic_DNA"/>
</dbReference>
<dbReference type="AlphaFoldDB" id="A0A963Z555"/>
<comment type="caution">
    <text evidence="3">The sequence shown here is derived from an EMBL/GenBank/DDBJ whole genome shotgun (WGS) entry which is preliminary data.</text>
</comment>
<evidence type="ECO:0000313" key="4">
    <source>
        <dbReference type="Proteomes" id="UP000721844"/>
    </source>
</evidence>
<accession>A0A963Z555</accession>
<keyword evidence="4" id="KW-1185">Reference proteome</keyword>
<proteinExistence type="predicted"/>
<sequence length="88" mass="8509">MHHLRMIMVAAAITALPIASSWAGNGSDVEPQTKNAAVPGATTSSGSSTGMSSKTTNGTGGGGMSTASGQKAGGLAKKNKVMTTGASN</sequence>
<feature type="compositionally biased region" description="Low complexity" evidence="1">
    <location>
        <begin position="40"/>
        <end position="57"/>
    </location>
</feature>
<evidence type="ECO:0000256" key="2">
    <source>
        <dbReference type="SAM" id="SignalP"/>
    </source>
</evidence>
<evidence type="ECO:0000313" key="3">
    <source>
        <dbReference type="EMBL" id="MCB8881978.1"/>
    </source>
</evidence>
<organism evidence="3 4">
    <name type="scientific">Acidisoma cellulosilyticum</name>
    <dbReference type="NCBI Taxonomy" id="2802395"/>
    <lineage>
        <taxon>Bacteria</taxon>
        <taxon>Pseudomonadati</taxon>
        <taxon>Pseudomonadota</taxon>
        <taxon>Alphaproteobacteria</taxon>
        <taxon>Acetobacterales</taxon>
        <taxon>Acidocellaceae</taxon>
        <taxon>Acidisoma</taxon>
    </lineage>
</organism>
<reference evidence="3 4" key="1">
    <citation type="journal article" date="2021" name="Microorganisms">
        <title>Acidisoma silvae sp. nov. and Acidisomacellulosilytica sp. nov., Two Acidophilic Bacteria Isolated from Decaying Wood, Hydrolyzing Cellulose and Producing Poly-3-hydroxybutyrate.</title>
        <authorList>
            <person name="Mieszkin S."/>
            <person name="Pouder E."/>
            <person name="Uroz S."/>
            <person name="Simon-Colin C."/>
            <person name="Alain K."/>
        </authorList>
    </citation>
    <scope>NUCLEOTIDE SEQUENCE [LARGE SCALE GENOMIC DNA]</scope>
    <source>
        <strain evidence="3 4">HW T5.17</strain>
    </source>
</reference>
<gene>
    <name evidence="3" type="ORF">ACELLULO517_17170</name>
</gene>
<feature type="chain" id="PRO_5037604095" evidence="2">
    <location>
        <begin position="24"/>
        <end position="88"/>
    </location>
</feature>
<dbReference type="Proteomes" id="UP000721844">
    <property type="component" value="Unassembled WGS sequence"/>
</dbReference>
<keyword evidence="2" id="KW-0732">Signal</keyword>
<protein>
    <submittedName>
        <fullName evidence="3">Uncharacterized protein</fullName>
    </submittedName>
</protein>
<name>A0A963Z555_9PROT</name>
<feature type="region of interest" description="Disordered" evidence="1">
    <location>
        <begin position="21"/>
        <end position="88"/>
    </location>
</feature>
<evidence type="ECO:0000256" key="1">
    <source>
        <dbReference type="SAM" id="MobiDB-lite"/>
    </source>
</evidence>
<dbReference type="RefSeq" id="WP_227308630.1">
    <property type="nucleotide sequence ID" value="NZ_JAESVA010000005.1"/>
</dbReference>